<dbReference type="GO" id="GO:0006629">
    <property type="term" value="P:lipid metabolic process"/>
    <property type="evidence" value="ECO:0007669"/>
    <property type="project" value="UniProtKB-KW"/>
</dbReference>
<dbReference type="InterPro" id="IPR007130">
    <property type="entry name" value="DAGAT"/>
</dbReference>
<evidence type="ECO:0000256" key="10">
    <source>
        <dbReference type="SAM" id="Phobius"/>
    </source>
</evidence>
<reference evidence="11" key="1">
    <citation type="journal article" date="2020" name="Nature">
        <title>Giant virus diversity and host interactions through global metagenomics.</title>
        <authorList>
            <person name="Schulz F."/>
            <person name="Roux S."/>
            <person name="Paez-Espino D."/>
            <person name="Jungbluth S."/>
            <person name="Walsh D.A."/>
            <person name="Denef V.J."/>
            <person name="McMahon K.D."/>
            <person name="Konstantinidis K.T."/>
            <person name="Eloe-Fadrosh E.A."/>
            <person name="Kyrpides N.C."/>
            <person name="Woyke T."/>
        </authorList>
    </citation>
    <scope>NUCLEOTIDE SEQUENCE</scope>
    <source>
        <strain evidence="11">GVMAG-S-1101165-84</strain>
    </source>
</reference>
<accession>A0A6C0K3J4</accession>
<evidence type="ECO:0000256" key="5">
    <source>
        <dbReference type="ARBA" id="ARBA00022824"/>
    </source>
</evidence>
<evidence type="ECO:0000256" key="2">
    <source>
        <dbReference type="ARBA" id="ARBA00022516"/>
    </source>
</evidence>
<evidence type="ECO:0000256" key="6">
    <source>
        <dbReference type="ARBA" id="ARBA00022989"/>
    </source>
</evidence>
<organism evidence="11">
    <name type="scientific">viral metagenome</name>
    <dbReference type="NCBI Taxonomy" id="1070528"/>
    <lineage>
        <taxon>unclassified sequences</taxon>
        <taxon>metagenomes</taxon>
        <taxon>organismal metagenomes</taxon>
    </lineage>
</organism>
<evidence type="ECO:0000256" key="8">
    <source>
        <dbReference type="ARBA" id="ARBA00023136"/>
    </source>
</evidence>
<evidence type="ECO:0008006" key="12">
    <source>
        <dbReference type="Google" id="ProtNLM"/>
    </source>
</evidence>
<keyword evidence="7" id="KW-0443">Lipid metabolism</keyword>
<dbReference type="GO" id="GO:0005789">
    <property type="term" value="C:endoplasmic reticulum membrane"/>
    <property type="evidence" value="ECO:0007669"/>
    <property type="project" value="UniProtKB-SubCell"/>
</dbReference>
<keyword evidence="5" id="KW-0256">Endoplasmic reticulum</keyword>
<dbReference type="Pfam" id="PF03982">
    <property type="entry name" value="DAGAT"/>
    <property type="match status" value="1"/>
</dbReference>
<dbReference type="AlphaFoldDB" id="A0A6C0K3J4"/>
<evidence type="ECO:0000313" key="11">
    <source>
        <dbReference type="EMBL" id="QHU11267.1"/>
    </source>
</evidence>
<keyword evidence="3" id="KW-0808">Transferase</keyword>
<keyword evidence="2" id="KW-0444">Lipid biosynthesis</keyword>
<keyword evidence="9" id="KW-0012">Acyltransferase</keyword>
<keyword evidence="6 10" id="KW-1133">Transmembrane helix</keyword>
<evidence type="ECO:0000256" key="1">
    <source>
        <dbReference type="ARBA" id="ARBA00004477"/>
    </source>
</evidence>
<dbReference type="PANTHER" id="PTHR12317">
    <property type="entry name" value="DIACYLGLYCEROL O-ACYLTRANSFERASE"/>
    <property type="match status" value="1"/>
</dbReference>
<dbReference type="GO" id="GO:0008374">
    <property type="term" value="F:O-acyltransferase activity"/>
    <property type="evidence" value="ECO:0007669"/>
    <property type="project" value="InterPro"/>
</dbReference>
<keyword evidence="4 10" id="KW-0812">Transmembrane</keyword>
<keyword evidence="8 10" id="KW-0472">Membrane</keyword>
<evidence type="ECO:0000256" key="4">
    <source>
        <dbReference type="ARBA" id="ARBA00022692"/>
    </source>
</evidence>
<evidence type="ECO:0000256" key="3">
    <source>
        <dbReference type="ARBA" id="ARBA00022679"/>
    </source>
</evidence>
<name>A0A6C0K3J4_9ZZZZ</name>
<evidence type="ECO:0000256" key="9">
    <source>
        <dbReference type="ARBA" id="ARBA00023315"/>
    </source>
</evidence>
<comment type="subcellular location">
    <subcellularLocation>
        <location evidence="1">Endoplasmic reticulum membrane</location>
        <topology evidence="1">Multi-pass membrane protein</topology>
    </subcellularLocation>
</comment>
<evidence type="ECO:0000256" key="7">
    <source>
        <dbReference type="ARBA" id="ARBA00023098"/>
    </source>
</evidence>
<sequence length="306" mass="34378">MNGVEWLLHWLLLFSPFFCLVGLFLFGCLAMIPGMWMGVLCYLCFIVLMEPSEMEQEFWRRLQSIRIPFADYTKQFPVEGTVFPGQCIYALHPHGLLNTTLFVHGCCNESPLFDAITKGSTVVHSALFKLPLVRECLLMKGAIPAHQSAMKIALAKGRSLMLIPGGTSEVFYSRKGASERWNGTHKGFLQLAMDQGIPIVPIYIENEQQLLTYVGDIPFLDWIGSWLTGVSTAFSPMLQGLLPHNLQTWWNVGMDQTAVTRTHMGAPFYPKGSLDDARKAYSIHVKGLFDSVHKGNRILEIVPLKI</sequence>
<dbReference type="EMBL" id="MN740780">
    <property type="protein sequence ID" value="QHU11267.1"/>
    <property type="molecule type" value="Genomic_DNA"/>
</dbReference>
<feature type="transmembrane region" description="Helical" evidence="10">
    <location>
        <begin position="7"/>
        <end position="26"/>
    </location>
</feature>
<proteinExistence type="predicted"/>
<protein>
    <recommendedName>
        <fullName evidence="12">Acyltransferase</fullName>
    </recommendedName>
</protein>